<keyword evidence="2" id="KW-0731">Sigma factor</keyword>
<dbReference type="Gene3D" id="1.20.140.160">
    <property type="match status" value="1"/>
</dbReference>
<keyword evidence="7" id="KW-1185">Reference proteome</keyword>
<evidence type="ECO:0000256" key="3">
    <source>
        <dbReference type="ARBA" id="ARBA00023125"/>
    </source>
</evidence>
<proteinExistence type="predicted"/>
<accession>A0ABP3LRP0</accession>
<dbReference type="SUPFAM" id="SSF88659">
    <property type="entry name" value="Sigma3 and sigma4 domains of RNA polymerase sigma factors"/>
    <property type="match status" value="1"/>
</dbReference>
<comment type="caution">
    <text evidence="6">The sequence shown here is derived from an EMBL/GenBank/DDBJ whole genome shotgun (WGS) entry which is preliminary data.</text>
</comment>
<dbReference type="Proteomes" id="UP001500880">
    <property type="component" value="Unassembled WGS sequence"/>
</dbReference>
<evidence type="ECO:0000256" key="2">
    <source>
        <dbReference type="ARBA" id="ARBA00023082"/>
    </source>
</evidence>
<keyword evidence="4" id="KW-0804">Transcription</keyword>
<evidence type="ECO:0000259" key="5">
    <source>
        <dbReference type="Pfam" id="PF04545"/>
    </source>
</evidence>
<dbReference type="Pfam" id="PF04545">
    <property type="entry name" value="Sigma70_r4"/>
    <property type="match status" value="1"/>
</dbReference>
<gene>
    <name evidence="6" type="ORF">GCM10008986_34920</name>
</gene>
<organism evidence="6 7">
    <name type="scientific">Salinibacillus aidingensis</name>
    <dbReference type="NCBI Taxonomy" id="237684"/>
    <lineage>
        <taxon>Bacteria</taxon>
        <taxon>Bacillati</taxon>
        <taxon>Bacillota</taxon>
        <taxon>Bacilli</taxon>
        <taxon>Bacillales</taxon>
        <taxon>Bacillaceae</taxon>
        <taxon>Salinibacillus</taxon>
    </lineage>
</organism>
<dbReference type="CDD" id="cd06171">
    <property type="entry name" value="Sigma70_r4"/>
    <property type="match status" value="1"/>
</dbReference>
<protein>
    <recommendedName>
        <fullName evidence="5">RNA polymerase sigma-70 region 4 domain-containing protein</fullName>
    </recommendedName>
</protein>
<sequence>MKYLITLIRYQSIDYDKKRRKLSERFPLIVDKPLCDEEDGETVGSLLTMEHPDFEELFVKHNAQDLKDFVTSSALYNAIDTLTEKQRSVLKHFYVDNLSNKEIAHLYNESPQNISKLHQQALKKLRKHLGLESKNSGKRET</sequence>
<evidence type="ECO:0000256" key="1">
    <source>
        <dbReference type="ARBA" id="ARBA00023015"/>
    </source>
</evidence>
<reference evidence="7" key="1">
    <citation type="journal article" date="2019" name="Int. J. Syst. Evol. Microbiol.">
        <title>The Global Catalogue of Microorganisms (GCM) 10K type strain sequencing project: providing services to taxonomists for standard genome sequencing and annotation.</title>
        <authorList>
            <consortium name="The Broad Institute Genomics Platform"/>
            <consortium name="The Broad Institute Genome Sequencing Center for Infectious Disease"/>
            <person name="Wu L."/>
            <person name="Ma J."/>
        </authorList>
    </citation>
    <scope>NUCLEOTIDE SEQUENCE [LARGE SCALE GENOMIC DNA]</scope>
    <source>
        <strain evidence="7">JCM 12389</strain>
    </source>
</reference>
<dbReference type="InterPro" id="IPR007630">
    <property type="entry name" value="RNA_pol_sigma70_r4"/>
</dbReference>
<evidence type="ECO:0000256" key="4">
    <source>
        <dbReference type="ARBA" id="ARBA00023163"/>
    </source>
</evidence>
<dbReference type="EMBL" id="BAAADO010000012">
    <property type="protein sequence ID" value="GAA0504399.1"/>
    <property type="molecule type" value="Genomic_DNA"/>
</dbReference>
<dbReference type="NCBIfam" id="TIGR02937">
    <property type="entry name" value="sigma70-ECF"/>
    <property type="match status" value="1"/>
</dbReference>
<dbReference type="InterPro" id="IPR013324">
    <property type="entry name" value="RNA_pol_sigma_r3/r4-like"/>
</dbReference>
<dbReference type="PANTHER" id="PTHR30385:SF7">
    <property type="entry name" value="RNA POLYMERASE SIGMA FACTOR FLIA"/>
    <property type="match status" value="1"/>
</dbReference>
<dbReference type="InterPro" id="IPR014284">
    <property type="entry name" value="RNA_pol_sigma-70_dom"/>
</dbReference>
<keyword evidence="1" id="KW-0805">Transcription regulation</keyword>
<dbReference type="PANTHER" id="PTHR30385">
    <property type="entry name" value="SIGMA FACTOR F FLAGELLAR"/>
    <property type="match status" value="1"/>
</dbReference>
<keyword evidence="3" id="KW-0238">DNA-binding</keyword>
<evidence type="ECO:0000313" key="7">
    <source>
        <dbReference type="Proteomes" id="UP001500880"/>
    </source>
</evidence>
<name>A0ABP3LRP0_9BACI</name>
<feature type="domain" description="RNA polymerase sigma-70 region 4" evidence="5">
    <location>
        <begin position="78"/>
        <end position="127"/>
    </location>
</feature>
<dbReference type="RefSeq" id="WP_343844024.1">
    <property type="nucleotide sequence ID" value="NZ_BAAADO010000012.1"/>
</dbReference>
<evidence type="ECO:0000313" key="6">
    <source>
        <dbReference type="EMBL" id="GAA0504399.1"/>
    </source>
</evidence>